<organism evidence="2 3">
    <name type="scientific">Caulobacter ginsengisoli</name>
    <dbReference type="NCBI Taxonomy" id="400775"/>
    <lineage>
        <taxon>Bacteria</taxon>
        <taxon>Pseudomonadati</taxon>
        <taxon>Pseudomonadota</taxon>
        <taxon>Alphaproteobacteria</taxon>
        <taxon>Caulobacterales</taxon>
        <taxon>Caulobacteraceae</taxon>
        <taxon>Caulobacter</taxon>
    </lineage>
</organism>
<evidence type="ECO:0000313" key="3">
    <source>
        <dbReference type="Proteomes" id="UP001228905"/>
    </source>
</evidence>
<dbReference type="RefSeq" id="WP_307351421.1">
    <property type="nucleotide sequence ID" value="NZ_JAUSVS010000008.1"/>
</dbReference>
<reference evidence="2 3" key="1">
    <citation type="submission" date="2023-07" db="EMBL/GenBank/DDBJ databases">
        <title>Genomic Encyclopedia of Type Strains, Phase IV (KMG-IV): sequencing the most valuable type-strain genomes for metagenomic binning, comparative biology and taxonomic classification.</title>
        <authorList>
            <person name="Goeker M."/>
        </authorList>
    </citation>
    <scope>NUCLEOTIDE SEQUENCE [LARGE SCALE GENOMIC DNA]</scope>
    <source>
        <strain evidence="2 3">DSM 18695</strain>
    </source>
</reference>
<feature type="signal peptide" evidence="1">
    <location>
        <begin position="1"/>
        <end position="22"/>
    </location>
</feature>
<gene>
    <name evidence="2" type="ORF">QO010_003594</name>
</gene>
<comment type="caution">
    <text evidence="2">The sequence shown here is derived from an EMBL/GenBank/DDBJ whole genome shotgun (WGS) entry which is preliminary data.</text>
</comment>
<proteinExistence type="predicted"/>
<accession>A0ABU0IUV6</accession>
<dbReference type="EMBL" id="JAUSVS010000008">
    <property type="protein sequence ID" value="MDQ0465802.1"/>
    <property type="molecule type" value="Genomic_DNA"/>
</dbReference>
<keyword evidence="3" id="KW-1185">Reference proteome</keyword>
<evidence type="ECO:0000313" key="2">
    <source>
        <dbReference type="EMBL" id="MDQ0465802.1"/>
    </source>
</evidence>
<evidence type="ECO:0000256" key="1">
    <source>
        <dbReference type="SAM" id="SignalP"/>
    </source>
</evidence>
<protein>
    <submittedName>
        <fullName evidence="2">Uncharacterized protein</fullName>
    </submittedName>
</protein>
<dbReference type="Proteomes" id="UP001228905">
    <property type="component" value="Unassembled WGS sequence"/>
</dbReference>
<name>A0ABU0IUV6_9CAUL</name>
<keyword evidence="1" id="KW-0732">Signal</keyword>
<sequence>MKKTIIGLSLGLIAVTASPALANNVLTQTASTIFSQCDGYGMPASGGDGMTSYANIWGIFNPPGYGTTAKADTNRGTAGIAACDAALADEHLLPAYWRRKVNLLQARALHRLEKGDAKGALADLDLADAAIADRADPFFARSQGISLGLVRAYAQGLNGDQAGSEALAMRLLSQRPYSRQAPFSALIAIGEDGDPKLLEILDRATARLQPSSIDGLYKRMIGEGRWAEAIPLYGQLAAPKTRQRFAYGGTVLEYDTVDILNTNLFWIDRGGSYAYALATQGRGAEARAALAAVRARFEAALVRDPPLLAEKKPKKSQIAAAASKVRQQDALAVRGAAQLNSWTSLVERRVKIDEGGAGAVVDTLVKEPPPRNVIGREFMTALAVRLKADPKTLPETLQVVAAATPPPTPPIPAVIKSRRGGVASLFETLPTAETAEHLPNYKKAGSGIWTGDESGFTDVKVAPALTSEYGPDVATVKFRSMQTNPAVAEEMALLRAADLALQAGKSGLIILARADVEHTLNSTYYGSVVRSDPTGFSTELSVVFVDKANLPERFKGAEWRVIDARAAYDALAPIYVRPETEKPKKKR</sequence>
<feature type="chain" id="PRO_5045881467" evidence="1">
    <location>
        <begin position="23"/>
        <end position="587"/>
    </location>
</feature>